<keyword evidence="1" id="KW-1133">Transmembrane helix</keyword>
<feature type="domain" description="DUF4350" evidence="2">
    <location>
        <begin position="68"/>
        <end position="243"/>
    </location>
</feature>
<evidence type="ECO:0000313" key="3">
    <source>
        <dbReference type="EMBL" id="MFB9642825.1"/>
    </source>
</evidence>
<dbReference type="Pfam" id="PF14258">
    <property type="entry name" value="DUF4350"/>
    <property type="match status" value="1"/>
</dbReference>
<dbReference type="Proteomes" id="UP001589667">
    <property type="component" value="Unassembled WGS sequence"/>
</dbReference>
<name>A0ABV5SR56_9MICO</name>
<proteinExistence type="predicted"/>
<sequence>MTAAPPAAAVASAPADVTPAAAITPTFRAGVRRRRIWIWFAIVLVLGAIALLVLRGGAAGAGQRLGADNPAPFGAKALVEVLGSHGVEVETADDFDTALTAAKSGATVLVFDEFGLLDEQRLSRLAMFADRVVVVEPGFAALEALAPGIRLAGAASGALDEVACELPAAENAGALSTDQRLFTIDDEAASGGWQGCFRDGEYGYAVAEGPSSGDGRIALVGASTPFENGRITERGNAALAIGLAGASDELVWYLPGPLDADPDQAPTLGELTPGWVSPVLALAVVVTIVAGVWRGRRFGPLVVENLPVHVPAGETAVGRARLYARSAARRHALDQLRLGTLARIASALRLPRTADVAEIAAAAAAATRRDPGQVRAVLIDAVPTGDQEFVRLAAGLDDLEHAVRATLAPETSTPQPADHPGRRP</sequence>
<evidence type="ECO:0000256" key="1">
    <source>
        <dbReference type="SAM" id="Phobius"/>
    </source>
</evidence>
<comment type="caution">
    <text evidence="3">The sequence shown here is derived from an EMBL/GenBank/DDBJ whole genome shotgun (WGS) entry which is preliminary data.</text>
</comment>
<keyword evidence="4" id="KW-1185">Reference proteome</keyword>
<feature type="transmembrane region" description="Helical" evidence="1">
    <location>
        <begin position="36"/>
        <end position="54"/>
    </location>
</feature>
<dbReference type="RefSeq" id="WP_157422482.1">
    <property type="nucleotide sequence ID" value="NZ_BAAANI010000002.1"/>
</dbReference>
<protein>
    <submittedName>
        <fullName evidence="3">DUF4350 domain-containing protein</fullName>
    </submittedName>
</protein>
<dbReference type="InterPro" id="IPR025646">
    <property type="entry name" value="DUF4350"/>
</dbReference>
<reference evidence="3 4" key="1">
    <citation type="submission" date="2024-09" db="EMBL/GenBank/DDBJ databases">
        <authorList>
            <person name="Sun Q."/>
            <person name="Mori K."/>
        </authorList>
    </citation>
    <scope>NUCLEOTIDE SEQUENCE [LARGE SCALE GENOMIC DNA]</scope>
    <source>
        <strain evidence="3 4">JCM 14321</strain>
    </source>
</reference>
<dbReference type="EMBL" id="JBHMBL010000002">
    <property type="protein sequence ID" value="MFB9642825.1"/>
    <property type="molecule type" value="Genomic_DNA"/>
</dbReference>
<gene>
    <name evidence="3" type="ORF">ACFFQV_11045</name>
</gene>
<keyword evidence="1" id="KW-0812">Transmembrane</keyword>
<organism evidence="3 4">
    <name type="scientific">Agromyces lapidis</name>
    <dbReference type="NCBI Taxonomy" id="279574"/>
    <lineage>
        <taxon>Bacteria</taxon>
        <taxon>Bacillati</taxon>
        <taxon>Actinomycetota</taxon>
        <taxon>Actinomycetes</taxon>
        <taxon>Micrococcales</taxon>
        <taxon>Microbacteriaceae</taxon>
        <taxon>Agromyces</taxon>
    </lineage>
</organism>
<evidence type="ECO:0000313" key="4">
    <source>
        <dbReference type="Proteomes" id="UP001589667"/>
    </source>
</evidence>
<evidence type="ECO:0000259" key="2">
    <source>
        <dbReference type="Pfam" id="PF14258"/>
    </source>
</evidence>
<accession>A0ABV5SR56</accession>
<keyword evidence="1" id="KW-0472">Membrane</keyword>